<evidence type="ECO:0000313" key="2">
    <source>
        <dbReference type="EMBL" id="MED6168620.1"/>
    </source>
</evidence>
<evidence type="ECO:0000313" key="3">
    <source>
        <dbReference type="Proteomes" id="UP001341840"/>
    </source>
</evidence>
<dbReference type="Proteomes" id="UP001341840">
    <property type="component" value="Unassembled WGS sequence"/>
</dbReference>
<name>A0ABU6V7Z8_9FABA</name>
<organism evidence="2 3">
    <name type="scientific">Stylosanthes scabra</name>
    <dbReference type="NCBI Taxonomy" id="79078"/>
    <lineage>
        <taxon>Eukaryota</taxon>
        <taxon>Viridiplantae</taxon>
        <taxon>Streptophyta</taxon>
        <taxon>Embryophyta</taxon>
        <taxon>Tracheophyta</taxon>
        <taxon>Spermatophyta</taxon>
        <taxon>Magnoliopsida</taxon>
        <taxon>eudicotyledons</taxon>
        <taxon>Gunneridae</taxon>
        <taxon>Pentapetalae</taxon>
        <taxon>rosids</taxon>
        <taxon>fabids</taxon>
        <taxon>Fabales</taxon>
        <taxon>Fabaceae</taxon>
        <taxon>Papilionoideae</taxon>
        <taxon>50 kb inversion clade</taxon>
        <taxon>dalbergioids sensu lato</taxon>
        <taxon>Dalbergieae</taxon>
        <taxon>Pterocarpus clade</taxon>
        <taxon>Stylosanthes</taxon>
    </lineage>
</organism>
<comment type="caution">
    <text evidence="2">The sequence shown here is derived from an EMBL/GenBank/DDBJ whole genome shotgun (WGS) entry which is preliminary data.</text>
</comment>
<keyword evidence="1" id="KW-1133">Transmembrane helix</keyword>
<sequence>MHPDAQPLGENLILPRIQIDYIIIIIVSCSGTIIVFFSSICSWFVLAVFSPSSLPNSSDVLANSSCRARQTPAAVVLCVLTEILVPKICDVAQNAKGLEAAVNDLALITGHRPIIKTLVLGKSTTWNSCDNLLKERSMISLFLDYDANASLVDVDS</sequence>
<accession>A0ABU6V7Z8</accession>
<feature type="transmembrane region" description="Helical" evidence="1">
    <location>
        <begin position="21"/>
        <end position="49"/>
    </location>
</feature>
<keyword evidence="3" id="KW-1185">Reference proteome</keyword>
<gene>
    <name evidence="2" type="ORF">PIB30_013115</name>
</gene>
<reference evidence="2 3" key="1">
    <citation type="journal article" date="2023" name="Plants (Basel)">
        <title>Bridging the Gap: Combining Genomics and Transcriptomics Approaches to Understand Stylosanthes scabra, an Orphan Legume from the Brazilian Caatinga.</title>
        <authorList>
            <person name="Ferreira-Neto J.R.C."/>
            <person name="da Silva M.D."/>
            <person name="Binneck E."/>
            <person name="de Melo N.F."/>
            <person name="da Silva R.H."/>
            <person name="de Melo A.L.T.M."/>
            <person name="Pandolfi V."/>
            <person name="Bustamante F.O."/>
            <person name="Brasileiro-Vidal A.C."/>
            <person name="Benko-Iseppon A.M."/>
        </authorList>
    </citation>
    <scope>NUCLEOTIDE SEQUENCE [LARGE SCALE GENOMIC DNA]</scope>
    <source>
        <tissue evidence="2">Leaves</tissue>
    </source>
</reference>
<keyword evidence="1" id="KW-0812">Transmembrane</keyword>
<proteinExistence type="predicted"/>
<evidence type="ECO:0000256" key="1">
    <source>
        <dbReference type="SAM" id="Phobius"/>
    </source>
</evidence>
<dbReference type="EMBL" id="JASCZI010151068">
    <property type="protein sequence ID" value="MED6168620.1"/>
    <property type="molecule type" value="Genomic_DNA"/>
</dbReference>
<protein>
    <submittedName>
        <fullName evidence="2">Uncharacterized protein</fullName>
    </submittedName>
</protein>
<keyword evidence="1" id="KW-0472">Membrane</keyword>